<keyword evidence="3" id="KW-1185">Reference proteome</keyword>
<sequence length="75" mass="8480">MNIKLLIILIVLLFNGVLTSKVKECQAKCDSQINICIYTCAQSQLRQSLESQAKCKKMCDTVNKECKTSKCYLES</sequence>
<name>A0A8S1KSU3_PARPR</name>
<dbReference type="OMA" id="CDTVNKE"/>
<dbReference type="EMBL" id="CAJJDM010000026">
    <property type="protein sequence ID" value="CAD8058620.1"/>
    <property type="molecule type" value="Genomic_DNA"/>
</dbReference>
<dbReference type="Proteomes" id="UP000688137">
    <property type="component" value="Unassembled WGS sequence"/>
</dbReference>
<dbReference type="AlphaFoldDB" id="A0A8S1KSU3"/>
<reference evidence="2" key="1">
    <citation type="submission" date="2021-01" db="EMBL/GenBank/DDBJ databases">
        <authorList>
            <consortium name="Genoscope - CEA"/>
            <person name="William W."/>
        </authorList>
    </citation>
    <scope>NUCLEOTIDE SEQUENCE</scope>
</reference>
<evidence type="ECO:0000256" key="1">
    <source>
        <dbReference type="SAM" id="SignalP"/>
    </source>
</evidence>
<protein>
    <submittedName>
        <fullName evidence="2">Uncharacterized protein</fullName>
    </submittedName>
</protein>
<feature type="signal peptide" evidence="1">
    <location>
        <begin position="1"/>
        <end position="19"/>
    </location>
</feature>
<feature type="chain" id="PRO_5035745801" evidence="1">
    <location>
        <begin position="20"/>
        <end position="75"/>
    </location>
</feature>
<accession>A0A8S1KSU3</accession>
<evidence type="ECO:0000313" key="3">
    <source>
        <dbReference type="Proteomes" id="UP000688137"/>
    </source>
</evidence>
<comment type="caution">
    <text evidence="2">The sequence shown here is derived from an EMBL/GenBank/DDBJ whole genome shotgun (WGS) entry which is preliminary data.</text>
</comment>
<keyword evidence="1" id="KW-0732">Signal</keyword>
<evidence type="ECO:0000313" key="2">
    <source>
        <dbReference type="EMBL" id="CAD8058620.1"/>
    </source>
</evidence>
<gene>
    <name evidence="2" type="ORF">PPRIM_AZ9-3.1.T0270313</name>
</gene>
<proteinExistence type="predicted"/>
<organism evidence="2 3">
    <name type="scientific">Paramecium primaurelia</name>
    <dbReference type="NCBI Taxonomy" id="5886"/>
    <lineage>
        <taxon>Eukaryota</taxon>
        <taxon>Sar</taxon>
        <taxon>Alveolata</taxon>
        <taxon>Ciliophora</taxon>
        <taxon>Intramacronucleata</taxon>
        <taxon>Oligohymenophorea</taxon>
        <taxon>Peniculida</taxon>
        <taxon>Parameciidae</taxon>
        <taxon>Paramecium</taxon>
    </lineage>
</organism>